<evidence type="ECO:0000313" key="12">
    <source>
        <dbReference type="Proteomes" id="UP000093795"/>
    </source>
</evidence>
<dbReference type="PANTHER" id="PTHR11811">
    <property type="entry name" value="6-PHOSPHOGLUCONATE DEHYDROGENASE"/>
    <property type="match status" value="1"/>
</dbReference>
<comment type="similarity">
    <text evidence="1 5 9">Belongs to the 6-phosphogluconate dehydrogenase family.</text>
</comment>
<dbReference type="InterPro" id="IPR006113">
    <property type="entry name" value="6PGDH_Gnd/GntZ"/>
</dbReference>
<dbReference type="InterPro" id="IPR006114">
    <property type="entry name" value="6PGDH_C"/>
</dbReference>
<dbReference type="Gene3D" id="3.40.50.720">
    <property type="entry name" value="NAD(P)-binding Rossmann-like Domain"/>
    <property type="match status" value="1"/>
</dbReference>
<dbReference type="GO" id="GO:0006098">
    <property type="term" value="P:pentose-phosphate shunt"/>
    <property type="evidence" value="ECO:0007669"/>
    <property type="project" value="UniProtKB-UniPathway"/>
</dbReference>
<dbReference type="SUPFAM" id="SSF48179">
    <property type="entry name" value="6-phosphogluconate dehydrogenase C-terminal domain-like"/>
    <property type="match status" value="1"/>
</dbReference>
<feature type="binding site" description="in other chain" evidence="7">
    <location>
        <position position="295"/>
    </location>
    <ligand>
        <name>substrate</name>
        <note>ligand shared between dimeric partners</note>
    </ligand>
</feature>
<keyword evidence="3 5" id="KW-0560">Oxidoreductase</keyword>
<dbReference type="STRING" id="1790.A5645_07830"/>
<evidence type="ECO:0000256" key="1">
    <source>
        <dbReference type="ARBA" id="ARBA00008419"/>
    </source>
</evidence>
<comment type="pathway">
    <text evidence="5 9">Carbohydrate degradation; pentose phosphate pathway; D-ribulose 5-phosphate from D-glucose 6-phosphate (oxidative stage): step 3/3.</text>
</comment>
<dbReference type="Pfam" id="PF03446">
    <property type="entry name" value="NAD_binding_2"/>
    <property type="match status" value="1"/>
</dbReference>
<dbReference type="GO" id="GO:0019521">
    <property type="term" value="P:D-gluconate metabolic process"/>
    <property type="evidence" value="ECO:0007669"/>
    <property type="project" value="UniProtKB-KW"/>
</dbReference>
<evidence type="ECO:0000256" key="5">
    <source>
        <dbReference type="PIRNR" id="PIRNR000109"/>
    </source>
</evidence>
<sequence length="489" mass="52364">MSSSDSKTATAQIGVTGLAVMGSNLARNFARHGYTVALHNRSVAKTDALLKEHGSEGNFVRSETIPEFLAALEKPRRVIIMVKAGDPTDAVINELADAMEEGDIIIDGGNALYTDTIRREKAIRERGLHFVGAGISGGEEGALNGPSIMPGGPAESYTSLGPLLEEISAHVDGVPCCTHIGPDGAGHFVKMVHNGIEYSDMQLIGEAYQLLRDGLGKTAGEIADVFDEWNKGDLDSFLVEITAQVLRQNDAKTGKPLVDIILDEAEQKGTGRWTVKSALDLGVPVTGIAEAVFARALSGSVAQRKATTGLASGELGRRIAGDDEAAAQFIEDVRQALYASKIIAYAQGFNQIQAGSAEYDWGVTPGDLATIWRGGCIIRAKFLNRIKEAYDDDPDLATLIVAPYFRSAIEAAIDGWRRVVVTATQLGIPIPGFSSALSYYDALRTERLPAALTQGLRDFFGAHTYGRTDEDPSKKFHTLWSGDRSEVPA</sequence>
<feature type="binding site" description="in other chain" evidence="7">
    <location>
        <begin position="136"/>
        <end position="138"/>
    </location>
    <ligand>
        <name>substrate</name>
        <note>ligand shared between dimeric partners</note>
    </ligand>
</feature>
<dbReference type="InterPro" id="IPR006184">
    <property type="entry name" value="6PGdom_BS"/>
</dbReference>
<dbReference type="EMBL" id="LZKQ01000251">
    <property type="protein sequence ID" value="OBI77995.1"/>
    <property type="molecule type" value="Genomic_DNA"/>
</dbReference>
<accession>A0A1A3BSY1</accession>
<feature type="binding site" description="in other chain" evidence="7">
    <location>
        <position position="110"/>
    </location>
    <ligand>
        <name>substrate</name>
        <note>ligand shared between dimeric partners</note>
    </ligand>
</feature>
<dbReference type="FunFam" id="1.10.1040.10:FF:000002">
    <property type="entry name" value="6-phosphogluconate dehydrogenase, decarboxylating"/>
    <property type="match status" value="1"/>
</dbReference>
<dbReference type="NCBIfam" id="TIGR00873">
    <property type="entry name" value="gnd"/>
    <property type="match status" value="1"/>
</dbReference>
<evidence type="ECO:0000313" key="11">
    <source>
        <dbReference type="EMBL" id="OBI77995.1"/>
    </source>
</evidence>
<feature type="binding site" evidence="8">
    <location>
        <begin position="82"/>
        <end position="84"/>
    </location>
    <ligand>
        <name>NADP(+)</name>
        <dbReference type="ChEBI" id="CHEBI:58349"/>
    </ligand>
</feature>
<evidence type="ECO:0000259" key="10">
    <source>
        <dbReference type="SMART" id="SM01350"/>
    </source>
</evidence>
<dbReference type="SMART" id="SM01350">
    <property type="entry name" value="6PGD"/>
    <property type="match status" value="1"/>
</dbReference>
<comment type="catalytic activity">
    <reaction evidence="5 9">
        <text>6-phospho-D-gluconate + NADP(+) = D-ribulose 5-phosphate + CO2 + NADPH</text>
        <dbReference type="Rhea" id="RHEA:10116"/>
        <dbReference type="ChEBI" id="CHEBI:16526"/>
        <dbReference type="ChEBI" id="CHEBI:57783"/>
        <dbReference type="ChEBI" id="CHEBI:58121"/>
        <dbReference type="ChEBI" id="CHEBI:58349"/>
        <dbReference type="ChEBI" id="CHEBI:58759"/>
        <dbReference type="EC" id="1.1.1.44"/>
    </reaction>
</comment>
<evidence type="ECO:0000256" key="6">
    <source>
        <dbReference type="PIRSR" id="PIRSR000109-1"/>
    </source>
</evidence>
<dbReference type="GO" id="GO:0004616">
    <property type="term" value="F:phosphogluconate dehydrogenase (decarboxylating) activity"/>
    <property type="evidence" value="ECO:0007669"/>
    <property type="project" value="UniProtKB-EC"/>
</dbReference>
<evidence type="ECO:0000256" key="4">
    <source>
        <dbReference type="ARBA" id="ARBA00023064"/>
    </source>
</evidence>
<dbReference type="RefSeq" id="WP_065122686.1">
    <property type="nucleotide sequence ID" value="NZ_LZKQ01000251.1"/>
</dbReference>
<evidence type="ECO:0000256" key="9">
    <source>
        <dbReference type="RuleBase" id="RU000485"/>
    </source>
</evidence>
<dbReference type="InterPro" id="IPR013328">
    <property type="entry name" value="6PGD_dom2"/>
</dbReference>
<feature type="active site" description="Proton donor" evidence="6">
    <location>
        <position position="190"/>
    </location>
</feature>
<feature type="binding site" evidence="8">
    <location>
        <position position="110"/>
    </location>
    <ligand>
        <name>NADP(+)</name>
        <dbReference type="ChEBI" id="CHEBI:58349"/>
    </ligand>
</feature>
<dbReference type="UniPathway" id="UPA00115">
    <property type="reaction ID" value="UER00410"/>
</dbReference>
<feature type="binding site" evidence="7">
    <location>
        <position position="457"/>
    </location>
    <ligand>
        <name>substrate</name>
        <note>ligand shared between dimeric partners</note>
    </ligand>
</feature>
<gene>
    <name evidence="11" type="ORF">A9X01_27865</name>
</gene>
<keyword evidence="5 9" id="KW-0521">NADP</keyword>
<evidence type="ECO:0000256" key="8">
    <source>
        <dbReference type="PIRSR" id="PIRSR000109-3"/>
    </source>
</evidence>
<protein>
    <recommendedName>
        <fullName evidence="5 9">6-phosphogluconate dehydrogenase, decarboxylating</fullName>
        <ecNumber evidence="5 9">1.1.1.44</ecNumber>
    </recommendedName>
</protein>
<evidence type="ECO:0000256" key="3">
    <source>
        <dbReference type="ARBA" id="ARBA00023002"/>
    </source>
</evidence>
<dbReference type="InterPro" id="IPR008927">
    <property type="entry name" value="6-PGluconate_DH-like_C_sf"/>
</dbReference>
<keyword evidence="4 9" id="KW-0311">Gluconate utilization</keyword>
<name>A0A1A3BSY1_MYCAS</name>
<feature type="domain" description="6-phosphogluconate dehydrogenase C-terminal" evidence="10">
    <location>
        <begin position="186"/>
        <end position="481"/>
    </location>
</feature>
<dbReference type="Gene3D" id="1.10.1040.10">
    <property type="entry name" value="N-(1-d-carboxylethyl)-l-norvaline Dehydrogenase, domain 2"/>
    <property type="match status" value="1"/>
</dbReference>
<comment type="function">
    <text evidence="5">Catalyzes the oxidative decarboxylation of 6-phosphogluconate to ribulose 5-phosphate and CO(2), with concomitant reduction of NADP to NADPH.</text>
</comment>
<organism evidence="11 12">
    <name type="scientific">Mycobacterium asiaticum</name>
    <dbReference type="NCBI Taxonomy" id="1790"/>
    <lineage>
        <taxon>Bacteria</taxon>
        <taxon>Bacillati</taxon>
        <taxon>Actinomycetota</taxon>
        <taxon>Actinomycetes</taxon>
        <taxon>Mycobacteriales</taxon>
        <taxon>Mycobacteriaceae</taxon>
        <taxon>Mycobacterium</taxon>
    </lineage>
</organism>
<dbReference type="OrthoDB" id="9804542at2"/>
<dbReference type="InterPro" id="IPR036291">
    <property type="entry name" value="NAD(P)-bd_dom_sf"/>
</dbReference>
<dbReference type="Gene3D" id="1.20.5.320">
    <property type="entry name" value="6-Phosphogluconate Dehydrogenase, domain 3"/>
    <property type="match status" value="1"/>
</dbReference>
<feature type="binding site" evidence="7">
    <location>
        <position position="463"/>
    </location>
    <ligand>
        <name>substrate</name>
        <note>ligand shared between dimeric partners</note>
    </ligand>
</feature>
<reference evidence="11 12" key="1">
    <citation type="submission" date="2016-06" db="EMBL/GenBank/DDBJ databases">
        <authorList>
            <person name="Kjaerup R.B."/>
            <person name="Dalgaard T.S."/>
            <person name="Juul-Madsen H.R."/>
        </authorList>
    </citation>
    <scope>NUCLEOTIDE SEQUENCE [LARGE SCALE GENOMIC DNA]</scope>
    <source>
        <strain evidence="11 12">1081914.2</strain>
    </source>
</reference>
<dbReference type="SUPFAM" id="SSF51735">
    <property type="entry name" value="NAD(P)-binding Rossmann-fold domains"/>
    <property type="match status" value="1"/>
</dbReference>
<dbReference type="NCBIfam" id="NF006765">
    <property type="entry name" value="PRK09287.1"/>
    <property type="match status" value="1"/>
</dbReference>
<dbReference type="PIRSF" id="PIRSF000109">
    <property type="entry name" value="6PGD"/>
    <property type="match status" value="1"/>
</dbReference>
<dbReference type="Pfam" id="PF00393">
    <property type="entry name" value="6PGD"/>
    <property type="match status" value="1"/>
</dbReference>
<proteinExistence type="inferred from homology"/>
<dbReference type="AlphaFoldDB" id="A0A1A3BSY1"/>
<dbReference type="InterPro" id="IPR006115">
    <property type="entry name" value="6PGDH_NADP-bd"/>
</dbReference>
<evidence type="ECO:0000256" key="2">
    <source>
        <dbReference type="ARBA" id="ARBA00011738"/>
    </source>
</evidence>
<feature type="binding site" description="in other chain" evidence="7">
    <location>
        <position position="198"/>
    </location>
    <ligand>
        <name>substrate</name>
        <note>ligand shared between dimeric partners</note>
    </ligand>
</feature>
<dbReference type="eggNOG" id="COG0362">
    <property type="taxonomic scope" value="Bacteria"/>
</dbReference>
<feature type="binding site" description="in other chain" evidence="7">
    <location>
        <begin position="193"/>
        <end position="194"/>
    </location>
    <ligand>
        <name>substrate</name>
        <note>ligand shared between dimeric partners</note>
    </ligand>
</feature>
<feature type="binding site" evidence="8">
    <location>
        <begin position="17"/>
        <end position="22"/>
    </location>
    <ligand>
        <name>NADP(+)</name>
        <dbReference type="ChEBI" id="CHEBI:58349"/>
    </ligand>
</feature>
<comment type="subunit">
    <text evidence="2 5">Homodimer.</text>
</comment>
<feature type="binding site" description="in other chain" evidence="7">
    <location>
        <position position="268"/>
    </location>
    <ligand>
        <name>substrate</name>
        <note>ligand shared between dimeric partners</note>
    </ligand>
</feature>
<dbReference type="InterPro" id="IPR006183">
    <property type="entry name" value="Pgluconate_DH"/>
</dbReference>
<dbReference type="GO" id="GO:0050661">
    <property type="term" value="F:NADP binding"/>
    <property type="evidence" value="ECO:0007669"/>
    <property type="project" value="InterPro"/>
</dbReference>
<dbReference type="EC" id="1.1.1.44" evidence="5 9"/>
<dbReference type="FunFam" id="3.40.50.720:FF:000007">
    <property type="entry name" value="6-phosphogluconate dehydrogenase, decarboxylating"/>
    <property type="match status" value="1"/>
</dbReference>
<dbReference type="Proteomes" id="UP000093795">
    <property type="component" value="Unassembled WGS sequence"/>
</dbReference>
<keyword evidence="5 9" id="KW-0570">Pentose shunt</keyword>
<dbReference type="PROSITE" id="PS00461">
    <property type="entry name" value="6PGD"/>
    <property type="match status" value="1"/>
</dbReference>
<feature type="active site" description="Proton donor" evidence="6">
    <location>
        <position position="197"/>
    </location>
</feature>
<dbReference type="PRINTS" id="PR00076">
    <property type="entry name" value="6PGDHDRGNASE"/>
</dbReference>
<feature type="binding site" evidence="8">
    <location>
        <begin position="40"/>
        <end position="42"/>
    </location>
    <ligand>
        <name>NADP(+)</name>
        <dbReference type="ChEBI" id="CHEBI:58349"/>
    </ligand>
</feature>
<comment type="caution">
    <text evidence="11">The sequence shown here is derived from an EMBL/GenBank/DDBJ whole genome shotgun (WGS) entry which is preliminary data.</text>
</comment>
<evidence type="ECO:0000256" key="7">
    <source>
        <dbReference type="PIRSR" id="PIRSR000109-2"/>
    </source>
</evidence>